<evidence type="ECO:0000259" key="1">
    <source>
        <dbReference type="Pfam" id="PF18498"/>
    </source>
</evidence>
<dbReference type="Gene3D" id="1.20.120.330">
    <property type="entry name" value="Nucleotidyltransferases domain 2"/>
    <property type="match status" value="1"/>
</dbReference>
<name>A0A916JEM5_9BACT</name>
<comment type="caution">
    <text evidence="2">The sequence shown here is derived from an EMBL/GenBank/DDBJ whole genome shotgun (WGS) entry which is preliminary data.</text>
</comment>
<dbReference type="AlphaFoldDB" id="A0A916JEM5"/>
<dbReference type="InterPro" id="IPR040988">
    <property type="entry name" value="DUF5618"/>
</dbReference>
<feature type="domain" description="DUF5618" evidence="1">
    <location>
        <begin position="13"/>
        <end position="131"/>
    </location>
</feature>
<evidence type="ECO:0000313" key="2">
    <source>
        <dbReference type="EMBL" id="CAG5007659.1"/>
    </source>
</evidence>
<evidence type="ECO:0000313" key="3">
    <source>
        <dbReference type="Proteomes" id="UP000680038"/>
    </source>
</evidence>
<gene>
    <name evidence="2" type="ORF">DYBT9275_04098</name>
</gene>
<dbReference type="Pfam" id="PF18498">
    <property type="entry name" value="DUF5618"/>
    <property type="match status" value="1"/>
</dbReference>
<accession>A0A916JEM5</accession>
<dbReference type="Proteomes" id="UP000680038">
    <property type="component" value="Unassembled WGS sequence"/>
</dbReference>
<dbReference type="EMBL" id="CAJRAF010000002">
    <property type="protein sequence ID" value="CAG5007659.1"/>
    <property type="molecule type" value="Genomic_DNA"/>
</dbReference>
<reference evidence="2" key="1">
    <citation type="submission" date="2021-04" db="EMBL/GenBank/DDBJ databases">
        <authorList>
            <person name="Rodrigo-Torres L."/>
            <person name="Arahal R. D."/>
            <person name="Lucena T."/>
        </authorList>
    </citation>
    <scope>NUCLEOTIDE SEQUENCE</scope>
    <source>
        <strain evidence="2">CECT 9275</strain>
    </source>
</reference>
<dbReference type="RefSeq" id="WP_215240509.1">
    <property type="nucleotide sequence ID" value="NZ_CAJRAF010000002.1"/>
</dbReference>
<protein>
    <recommendedName>
        <fullName evidence="1">DUF5618 domain-containing protein</fullName>
    </recommendedName>
</protein>
<keyword evidence="3" id="KW-1185">Reference proteome</keyword>
<organism evidence="2 3">
    <name type="scientific">Dyadobacter helix</name>
    <dbReference type="NCBI Taxonomy" id="2822344"/>
    <lineage>
        <taxon>Bacteria</taxon>
        <taxon>Pseudomonadati</taxon>
        <taxon>Bacteroidota</taxon>
        <taxon>Cytophagia</taxon>
        <taxon>Cytophagales</taxon>
        <taxon>Spirosomataceae</taxon>
        <taxon>Dyadobacter</taxon>
    </lineage>
</organism>
<proteinExistence type="predicted"/>
<sequence>MTRKIPETTFSPATEAERYLQNAKQILREKAGKKDGLYADVKYVKMAAGTAYSAALLILDAYLKQKEGDKFTKPKSIEDYSNRIRKYDKKLLSLLADVYDELHLAGYYHGTRSVNTIQTGLNNVSIMLTYIR</sequence>